<dbReference type="Pfam" id="PF04402">
    <property type="entry name" value="SIMPL"/>
    <property type="match status" value="1"/>
</dbReference>
<keyword evidence="1" id="KW-0732">Signal</keyword>
<dbReference type="InterPro" id="IPR052022">
    <property type="entry name" value="26kDa_periplasmic_antigen"/>
</dbReference>
<accession>A0ABN0WRM3</accession>
<evidence type="ECO:0000313" key="2">
    <source>
        <dbReference type="EMBL" id="GAA0345080.1"/>
    </source>
</evidence>
<organism evidence="2 3">
    <name type="scientific">Bowmanella denitrificans</name>
    <dbReference type="NCBI Taxonomy" id="366582"/>
    <lineage>
        <taxon>Bacteria</taxon>
        <taxon>Pseudomonadati</taxon>
        <taxon>Pseudomonadota</taxon>
        <taxon>Gammaproteobacteria</taxon>
        <taxon>Alteromonadales</taxon>
        <taxon>Alteromonadaceae</taxon>
        <taxon>Bowmanella</taxon>
    </lineage>
</organism>
<evidence type="ECO:0000256" key="1">
    <source>
        <dbReference type="SAM" id="SignalP"/>
    </source>
</evidence>
<feature type="signal peptide" evidence="1">
    <location>
        <begin position="1"/>
        <end position="19"/>
    </location>
</feature>
<dbReference type="Gene3D" id="3.30.70.2970">
    <property type="entry name" value="Protein of unknown function (DUF541), domain 2"/>
    <property type="match status" value="1"/>
</dbReference>
<dbReference type="Proteomes" id="UP001501757">
    <property type="component" value="Unassembled WGS sequence"/>
</dbReference>
<dbReference type="InterPro" id="IPR007497">
    <property type="entry name" value="SIMPL/DUF541"/>
</dbReference>
<dbReference type="RefSeq" id="WP_343841800.1">
    <property type="nucleotide sequence ID" value="NZ_BAAAEI010000006.1"/>
</dbReference>
<dbReference type="Gene3D" id="3.30.110.170">
    <property type="entry name" value="Protein of unknown function (DUF541), domain 1"/>
    <property type="match status" value="1"/>
</dbReference>
<comment type="caution">
    <text evidence="2">The sequence shown here is derived from an EMBL/GenBank/DDBJ whole genome shotgun (WGS) entry which is preliminary data.</text>
</comment>
<proteinExistence type="predicted"/>
<reference evidence="2 3" key="1">
    <citation type="journal article" date="2019" name="Int. J. Syst. Evol. Microbiol.">
        <title>The Global Catalogue of Microorganisms (GCM) 10K type strain sequencing project: providing services to taxonomists for standard genome sequencing and annotation.</title>
        <authorList>
            <consortium name="The Broad Institute Genomics Platform"/>
            <consortium name="The Broad Institute Genome Sequencing Center for Infectious Disease"/>
            <person name="Wu L."/>
            <person name="Ma J."/>
        </authorList>
    </citation>
    <scope>NUCLEOTIDE SEQUENCE [LARGE SCALE GENOMIC DNA]</scope>
    <source>
        <strain evidence="2 3">JCM 13378</strain>
    </source>
</reference>
<keyword evidence="3" id="KW-1185">Reference proteome</keyword>
<feature type="chain" id="PRO_5045271757" evidence="1">
    <location>
        <begin position="20"/>
        <end position="224"/>
    </location>
</feature>
<dbReference type="PANTHER" id="PTHR34387:SF1">
    <property type="entry name" value="PERIPLASMIC IMMUNOGENIC PROTEIN"/>
    <property type="match status" value="1"/>
</dbReference>
<evidence type="ECO:0000313" key="3">
    <source>
        <dbReference type="Proteomes" id="UP001501757"/>
    </source>
</evidence>
<dbReference type="EMBL" id="BAAAEI010000006">
    <property type="protein sequence ID" value="GAA0345080.1"/>
    <property type="molecule type" value="Genomic_DNA"/>
</dbReference>
<name>A0ABN0WRM3_9ALTE</name>
<sequence>MRKLIAIFMLVGASLTAVADDKTINVMGQANVSAVPDLFQFSLYIEEKGPVVSKLNETVTDKTNKLVSFLLKQGVKERDIQSMHVQLYPWYEHRDSGSEQKGFVLARQIQVSLRELALYDKVLDGVLKLGATRIDGFQHNVENQQDLYLSALELAVKNAQLRAEKLASSLGAKVGKVVSVSESSAYRPMAMAMESRMLMKDASGSMAGQMNIDAQVQVTFELVQ</sequence>
<protein>
    <submittedName>
        <fullName evidence="2">SIMPL domain-containing protein</fullName>
    </submittedName>
</protein>
<dbReference type="PANTHER" id="PTHR34387">
    <property type="entry name" value="SLR1258 PROTEIN"/>
    <property type="match status" value="1"/>
</dbReference>
<gene>
    <name evidence="2" type="ORF">GCM10009092_06970</name>
</gene>